<dbReference type="HOGENOM" id="CLU_2227091_0_0_1"/>
<dbReference type="EnsemblPlants" id="KEH44167">
    <property type="protein sequence ID" value="KEH44167"/>
    <property type="gene ID" value="MTR_1g109360"/>
</dbReference>
<dbReference type="Proteomes" id="UP000002051">
    <property type="component" value="Unassembled WGS sequence"/>
</dbReference>
<evidence type="ECO:0000313" key="2">
    <source>
        <dbReference type="EMBL" id="KEH44167.1"/>
    </source>
</evidence>
<organism evidence="2 4">
    <name type="scientific">Medicago truncatula</name>
    <name type="common">Barrel medic</name>
    <name type="synonym">Medicago tribuloides</name>
    <dbReference type="NCBI Taxonomy" id="3880"/>
    <lineage>
        <taxon>Eukaryota</taxon>
        <taxon>Viridiplantae</taxon>
        <taxon>Streptophyta</taxon>
        <taxon>Embryophyta</taxon>
        <taxon>Tracheophyta</taxon>
        <taxon>Spermatophyta</taxon>
        <taxon>Magnoliopsida</taxon>
        <taxon>eudicotyledons</taxon>
        <taxon>Gunneridae</taxon>
        <taxon>Pentapetalae</taxon>
        <taxon>rosids</taxon>
        <taxon>fabids</taxon>
        <taxon>Fabales</taxon>
        <taxon>Fabaceae</taxon>
        <taxon>Papilionoideae</taxon>
        <taxon>50 kb inversion clade</taxon>
        <taxon>NPAAA clade</taxon>
        <taxon>Hologalegina</taxon>
        <taxon>IRL clade</taxon>
        <taxon>Trifolieae</taxon>
        <taxon>Medicago</taxon>
    </lineage>
</organism>
<feature type="region of interest" description="Disordered" evidence="1">
    <location>
        <begin position="65"/>
        <end position="106"/>
    </location>
</feature>
<protein>
    <submittedName>
        <fullName evidence="2 3">Uncharacterized protein</fullName>
    </submittedName>
</protein>
<name>A0A072VQT9_MEDTR</name>
<dbReference type="AlphaFoldDB" id="A0A072VQT9"/>
<reference evidence="2 4" key="1">
    <citation type="journal article" date="2011" name="Nature">
        <title>The Medicago genome provides insight into the evolution of rhizobial symbioses.</title>
        <authorList>
            <person name="Young N.D."/>
            <person name="Debelle F."/>
            <person name="Oldroyd G.E."/>
            <person name="Geurts R."/>
            <person name="Cannon S.B."/>
            <person name="Udvardi M.K."/>
            <person name="Benedito V.A."/>
            <person name="Mayer K.F."/>
            <person name="Gouzy J."/>
            <person name="Schoof H."/>
            <person name="Van de Peer Y."/>
            <person name="Proost S."/>
            <person name="Cook D.R."/>
            <person name="Meyers B.C."/>
            <person name="Spannagl M."/>
            <person name="Cheung F."/>
            <person name="De Mita S."/>
            <person name="Krishnakumar V."/>
            <person name="Gundlach H."/>
            <person name="Zhou S."/>
            <person name="Mudge J."/>
            <person name="Bharti A.K."/>
            <person name="Murray J.D."/>
            <person name="Naoumkina M.A."/>
            <person name="Rosen B."/>
            <person name="Silverstein K.A."/>
            <person name="Tang H."/>
            <person name="Rombauts S."/>
            <person name="Zhao P.X."/>
            <person name="Zhou P."/>
            <person name="Barbe V."/>
            <person name="Bardou P."/>
            <person name="Bechner M."/>
            <person name="Bellec A."/>
            <person name="Berger A."/>
            <person name="Berges H."/>
            <person name="Bidwell S."/>
            <person name="Bisseling T."/>
            <person name="Choisne N."/>
            <person name="Couloux A."/>
            <person name="Denny R."/>
            <person name="Deshpande S."/>
            <person name="Dai X."/>
            <person name="Doyle J.J."/>
            <person name="Dudez A.M."/>
            <person name="Farmer A.D."/>
            <person name="Fouteau S."/>
            <person name="Franken C."/>
            <person name="Gibelin C."/>
            <person name="Gish J."/>
            <person name="Goldstein S."/>
            <person name="Gonzalez A.J."/>
            <person name="Green P.J."/>
            <person name="Hallab A."/>
            <person name="Hartog M."/>
            <person name="Hua A."/>
            <person name="Humphray S.J."/>
            <person name="Jeong D.H."/>
            <person name="Jing Y."/>
            <person name="Jocker A."/>
            <person name="Kenton S.M."/>
            <person name="Kim D.J."/>
            <person name="Klee K."/>
            <person name="Lai H."/>
            <person name="Lang C."/>
            <person name="Lin S."/>
            <person name="Macmil S.L."/>
            <person name="Magdelenat G."/>
            <person name="Matthews L."/>
            <person name="McCorrison J."/>
            <person name="Monaghan E.L."/>
            <person name="Mun J.H."/>
            <person name="Najar F.Z."/>
            <person name="Nicholson C."/>
            <person name="Noirot C."/>
            <person name="O'Bleness M."/>
            <person name="Paule C.R."/>
            <person name="Poulain J."/>
            <person name="Prion F."/>
            <person name="Qin B."/>
            <person name="Qu C."/>
            <person name="Retzel E.F."/>
            <person name="Riddle C."/>
            <person name="Sallet E."/>
            <person name="Samain S."/>
            <person name="Samson N."/>
            <person name="Sanders I."/>
            <person name="Saurat O."/>
            <person name="Scarpelli C."/>
            <person name="Schiex T."/>
            <person name="Segurens B."/>
            <person name="Severin A.J."/>
            <person name="Sherrier D.J."/>
            <person name="Shi R."/>
            <person name="Sims S."/>
            <person name="Singer S.R."/>
            <person name="Sinharoy S."/>
            <person name="Sterck L."/>
            <person name="Viollet A."/>
            <person name="Wang B.B."/>
            <person name="Wang K."/>
            <person name="Wang M."/>
            <person name="Wang X."/>
            <person name="Warfsmann J."/>
            <person name="Weissenbach J."/>
            <person name="White D.D."/>
            <person name="White J.D."/>
            <person name="Wiley G.B."/>
            <person name="Wincker P."/>
            <person name="Xing Y."/>
            <person name="Yang L."/>
            <person name="Yao Z."/>
            <person name="Ying F."/>
            <person name="Zhai J."/>
            <person name="Zhou L."/>
            <person name="Zuber A."/>
            <person name="Denarie J."/>
            <person name="Dixon R.A."/>
            <person name="May G.D."/>
            <person name="Schwartz D.C."/>
            <person name="Rogers J."/>
            <person name="Quetier F."/>
            <person name="Town C.D."/>
            <person name="Roe B.A."/>
        </authorList>
    </citation>
    <scope>NUCLEOTIDE SEQUENCE [LARGE SCALE GENOMIC DNA]</scope>
    <source>
        <strain evidence="2">A17</strain>
        <strain evidence="3 4">cv. Jemalong A17</strain>
    </source>
</reference>
<evidence type="ECO:0000313" key="4">
    <source>
        <dbReference type="Proteomes" id="UP000002051"/>
    </source>
</evidence>
<feature type="compositionally biased region" description="Polar residues" evidence="1">
    <location>
        <begin position="65"/>
        <end position="79"/>
    </location>
</feature>
<reference evidence="2 4" key="2">
    <citation type="journal article" date="2014" name="BMC Genomics">
        <title>An improved genome release (version Mt4.0) for the model legume Medicago truncatula.</title>
        <authorList>
            <person name="Tang H."/>
            <person name="Krishnakumar V."/>
            <person name="Bidwell S."/>
            <person name="Rosen B."/>
            <person name="Chan A."/>
            <person name="Zhou S."/>
            <person name="Gentzbittel L."/>
            <person name="Childs K.L."/>
            <person name="Yandell M."/>
            <person name="Gundlach H."/>
            <person name="Mayer K.F."/>
            <person name="Schwartz D.C."/>
            <person name="Town C.D."/>
        </authorList>
    </citation>
    <scope>GENOME REANNOTATION</scope>
    <source>
        <strain evidence="2">A17</strain>
        <strain evidence="3 4">cv. Jemalong A17</strain>
    </source>
</reference>
<gene>
    <name evidence="2" type="ordered locus">MTR_1g109360</name>
</gene>
<accession>A0A072VQT9</accession>
<evidence type="ECO:0000313" key="3">
    <source>
        <dbReference type="EnsemblPlants" id="KEH44167"/>
    </source>
</evidence>
<dbReference type="EMBL" id="CM001217">
    <property type="protein sequence ID" value="KEH44167.1"/>
    <property type="molecule type" value="Genomic_DNA"/>
</dbReference>
<reference evidence="3" key="3">
    <citation type="submission" date="2015-04" db="UniProtKB">
        <authorList>
            <consortium name="EnsemblPlants"/>
        </authorList>
    </citation>
    <scope>IDENTIFICATION</scope>
    <source>
        <strain evidence="3">cv. Jemalong A17</strain>
    </source>
</reference>
<sequence>MTFHRWNRNPNCFSPVKIDKKLEDVNPRTRPQNVNLSSMVEDLHQKSIMRNLENRHISKIAAHVGSNQQQNQLKISNATRAEEATNDTSELQRQANDKRNSATMQY</sequence>
<evidence type="ECO:0000256" key="1">
    <source>
        <dbReference type="SAM" id="MobiDB-lite"/>
    </source>
</evidence>
<keyword evidence="4" id="KW-1185">Reference proteome</keyword>
<proteinExistence type="predicted"/>